<feature type="compositionally biased region" description="Polar residues" evidence="1">
    <location>
        <begin position="554"/>
        <end position="565"/>
    </location>
</feature>
<name>A0A0N5CML5_THECL</name>
<dbReference type="Proteomes" id="UP000276776">
    <property type="component" value="Unassembled WGS sequence"/>
</dbReference>
<evidence type="ECO:0000313" key="4">
    <source>
        <dbReference type="WBParaSite" id="TCLT_0000139901-mRNA-1"/>
    </source>
</evidence>
<feature type="region of interest" description="Disordered" evidence="1">
    <location>
        <begin position="554"/>
        <end position="630"/>
    </location>
</feature>
<proteinExistence type="predicted"/>
<organism evidence="4">
    <name type="scientific">Thelazia callipaeda</name>
    <name type="common">Oriental eyeworm</name>
    <name type="synonym">Parasitic nematode</name>
    <dbReference type="NCBI Taxonomy" id="103827"/>
    <lineage>
        <taxon>Eukaryota</taxon>
        <taxon>Metazoa</taxon>
        <taxon>Ecdysozoa</taxon>
        <taxon>Nematoda</taxon>
        <taxon>Chromadorea</taxon>
        <taxon>Rhabditida</taxon>
        <taxon>Spirurina</taxon>
        <taxon>Spiruromorpha</taxon>
        <taxon>Thelazioidea</taxon>
        <taxon>Thelaziidae</taxon>
        <taxon>Thelazia</taxon>
    </lineage>
</organism>
<reference evidence="4" key="1">
    <citation type="submission" date="2016-04" db="UniProtKB">
        <authorList>
            <consortium name="WormBaseParasite"/>
        </authorList>
    </citation>
    <scope>IDENTIFICATION</scope>
</reference>
<feature type="region of interest" description="Disordered" evidence="1">
    <location>
        <begin position="15"/>
        <end position="38"/>
    </location>
</feature>
<gene>
    <name evidence="2" type="ORF">TCLT_LOCUS1400</name>
</gene>
<dbReference type="OrthoDB" id="5874523at2759"/>
<feature type="compositionally biased region" description="Polar residues" evidence="1">
    <location>
        <begin position="612"/>
        <end position="630"/>
    </location>
</feature>
<evidence type="ECO:0000256" key="1">
    <source>
        <dbReference type="SAM" id="MobiDB-lite"/>
    </source>
</evidence>
<dbReference type="EMBL" id="UYYF01000175">
    <property type="protein sequence ID" value="VDM96818.1"/>
    <property type="molecule type" value="Genomic_DNA"/>
</dbReference>
<protein>
    <submittedName>
        <fullName evidence="4">Tudor domain-containing protein</fullName>
    </submittedName>
</protein>
<dbReference type="AlphaFoldDB" id="A0A0N5CML5"/>
<evidence type="ECO:0000313" key="3">
    <source>
        <dbReference type="Proteomes" id="UP000276776"/>
    </source>
</evidence>
<evidence type="ECO:0000313" key="2">
    <source>
        <dbReference type="EMBL" id="VDM96818.1"/>
    </source>
</evidence>
<dbReference type="WBParaSite" id="TCLT_0000139901-mRNA-1">
    <property type="protein sequence ID" value="TCLT_0000139901-mRNA-1"/>
    <property type="gene ID" value="TCLT_0000139901"/>
</dbReference>
<reference evidence="2 3" key="2">
    <citation type="submission" date="2018-11" db="EMBL/GenBank/DDBJ databases">
        <authorList>
            <consortium name="Pathogen Informatics"/>
        </authorList>
    </citation>
    <scope>NUCLEOTIDE SEQUENCE [LARGE SCALE GENOMIC DNA]</scope>
</reference>
<accession>A0A0N5CML5</accession>
<dbReference type="OMA" id="WYFRACP"/>
<sequence>MAEAYQELFPQSVCRNNSNNRHNQHSDHSQFNSGLRRSVPSCDGNSFSINRRQNCSSLYPKGGDTDVIREPGLILEVQRDYGRIISRSNFTRPYIHFYFSLSTLVNDVPLNAITDNLANIFQVGLGVEFEVEGNSNLKSHRDRVHIILTCTSIKLSTKIGSEPQLLPMVVIQDDRKVPVALMANHELVALPRQVFPIEEVVSAFLAKKSDITVDIHWPEFTKKGHSVEGRILNAPSWMYGLTNPAVKRIALSVQRFGQDREGFAIIKGYVGQGVVLVPIDEEDLRVCGDLFFPLEMRPYVPHIVRICAMQNKYQLGTKWYFRACPELPNRQHKYRVYSLSSLEDDISKDNVPIEEHLSEKNAAQLIDASDTCDLIDVSDNTAQIVPSTKSILNSSNCLIDLDEKPLRVNNLHRTVPEPDLHSVISSTTLDLLSTINFNSTPLKNGTGESSLMPNPSIEAGIDNRSNPELLTACDKTTDSLEIISKLGRFHVLDENSSLSSFNFNCQEQNNEYKTEVCGCSDEDDDMYLVQQETNVKSENVEFDDAVNKISGKRTATNQVNATSKKPVNEVFGPIPVKRRDDDDESSSQDKNSEHFLSTNSSTDNSDASFTANEAQPSLSNSIQNDCVSLI</sequence>
<keyword evidence="3" id="KW-1185">Reference proteome</keyword>
<feature type="compositionally biased region" description="Low complexity" evidence="1">
    <location>
        <begin position="597"/>
        <end position="611"/>
    </location>
</feature>